<organism evidence="1 2">
    <name type="scientific">Ajellomyces capsulatus</name>
    <name type="common">Darling's disease fungus</name>
    <name type="synonym">Histoplasma capsulatum</name>
    <dbReference type="NCBI Taxonomy" id="5037"/>
    <lineage>
        <taxon>Eukaryota</taxon>
        <taxon>Fungi</taxon>
        <taxon>Dikarya</taxon>
        <taxon>Ascomycota</taxon>
        <taxon>Pezizomycotina</taxon>
        <taxon>Eurotiomycetes</taxon>
        <taxon>Eurotiomycetidae</taxon>
        <taxon>Onygenales</taxon>
        <taxon>Ajellomycetaceae</taxon>
        <taxon>Histoplasma</taxon>
    </lineage>
</organism>
<dbReference type="Proteomes" id="UP000663671">
    <property type="component" value="Chromosome 2"/>
</dbReference>
<gene>
    <name evidence="1" type="ORF">I7I51_07835</name>
</gene>
<reference evidence="1" key="1">
    <citation type="submission" date="2021-01" db="EMBL/GenBank/DDBJ databases">
        <title>Chromosome-level genome assembly of a human fungal pathogen reveals clustering of transcriptionally co-regulated genes.</title>
        <authorList>
            <person name="Voorhies M."/>
            <person name="Cohen S."/>
            <person name="Shea T.P."/>
            <person name="Petrus S."/>
            <person name="Munoz J.F."/>
            <person name="Poplawski S."/>
            <person name="Goldman W.E."/>
            <person name="Michael T."/>
            <person name="Cuomo C.A."/>
            <person name="Sil A."/>
            <person name="Beyhan S."/>
        </authorList>
    </citation>
    <scope>NUCLEOTIDE SEQUENCE</scope>
    <source>
        <strain evidence="1">WU24</strain>
    </source>
</reference>
<dbReference type="VEuPathDB" id="FungiDB:I7I51_07835"/>
<accession>A0A8A1LWW3</accession>
<evidence type="ECO:0000313" key="2">
    <source>
        <dbReference type="Proteomes" id="UP000663671"/>
    </source>
</evidence>
<sequence>MPGTWNSAASQSGFLPIIPATEGQPGRSQMLKKEQELFVIAGWNKASVGWELQMGKLSGSVSGLIQVVTLYFVAPPGSGIHLAATRWIQAPLLAANDAPESSEKKQEEVEVLKRHHLRCNLLARRGLPCPS</sequence>
<evidence type="ECO:0000313" key="1">
    <source>
        <dbReference type="EMBL" id="QSS58409.1"/>
    </source>
</evidence>
<name>A0A8A1LWW3_AJECA</name>
<dbReference type="AlphaFoldDB" id="A0A8A1LWW3"/>
<protein>
    <submittedName>
        <fullName evidence="1">Uncharacterized protein</fullName>
    </submittedName>
</protein>
<dbReference type="EMBL" id="CP069109">
    <property type="protein sequence ID" value="QSS58409.1"/>
    <property type="molecule type" value="Genomic_DNA"/>
</dbReference>
<proteinExistence type="predicted"/>